<evidence type="ECO:0000313" key="3">
    <source>
        <dbReference type="Proteomes" id="UP000600101"/>
    </source>
</evidence>
<dbReference type="SUPFAM" id="SSF51735">
    <property type="entry name" value="NAD(P)-binding Rossmann-fold domains"/>
    <property type="match status" value="1"/>
</dbReference>
<dbReference type="InterPro" id="IPR013154">
    <property type="entry name" value="ADH-like_N"/>
</dbReference>
<accession>A0A9X0QXJ4</accession>
<comment type="caution">
    <text evidence="2">The sequence shown here is derived from an EMBL/GenBank/DDBJ whole genome shotgun (WGS) entry which is preliminary data.</text>
</comment>
<dbReference type="AlphaFoldDB" id="A0A9X0QXJ4"/>
<organism evidence="2 3">
    <name type="scientific">Siccirubricoccus deserti</name>
    <dbReference type="NCBI Taxonomy" id="2013562"/>
    <lineage>
        <taxon>Bacteria</taxon>
        <taxon>Pseudomonadati</taxon>
        <taxon>Pseudomonadota</taxon>
        <taxon>Alphaproteobacteria</taxon>
        <taxon>Acetobacterales</taxon>
        <taxon>Roseomonadaceae</taxon>
        <taxon>Siccirubricoccus</taxon>
    </lineage>
</organism>
<dbReference type="InterPro" id="IPR013149">
    <property type="entry name" value="ADH-like_C"/>
</dbReference>
<dbReference type="InterPro" id="IPR051397">
    <property type="entry name" value="Zn-ADH-like_protein"/>
</dbReference>
<dbReference type="InterPro" id="IPR036291">
    <property type="entry name" value="NAD(P)-bd_dom_sf"/>
</dbReference>
<dbReference type="Pfam" id="PF08240">
    <property type="entry name" value="ADH_N"/>
    <property type="match status" value="1"/>
</dbReference>
<dbReference type="SUPFAM" id="SSF50129">
    <property type="entry name" value="GroES-like"/>
    <property type="match status" value="1"/>
</dbReference>
<evidence type="ECO:0000313" key="2">
    <source>
        <dbReference type="EMBL" id="MBC4014733.1"/>
    </source>
</evidence>
<feature type="domain" description="Enoyl reductase (ER)" evidence="1">
    <location>
        <begin position="10"/>
        <end position="329"/>
    </location>
</feature>
<dbReference type="PANTHER" id="PTHR43677">
    <property type="entry name" value="SHORT-CHAIN DEHYDROGENASE/REDUCTASE"/>
    <property type="match status" value="1"/>
</dbReference>
<dbReference type="Proteomes" id="UP000600101">
    <property type="component" value="Unassembled WGS sequence"/>
</dbReference>
<protein>
    <submittedName>
        <fullName evidence="2">NADPH:quinone oxidoreductase family protein</fullName>
    </submittedName>
</protein>
<dbReference type="InterPro" id="IPR020843">
    <property type="entry name" value="ER"/>
</dbReference>
<dbReference type="Gene3D" id="3.90.180.10">
    <property type="entry name" value="Medium-chain alcohol dehydrogenases, catalytic domain"/>
    <property type="match status" value="1"/>
</dbReference>
<keyword evidence="3" id="KW-1185">Reference proteome</keyword>
<dbReference type="InterPro" id="IPR011032">
    <property type="entry name" value="GroES-like_sf"/>
</dbReference>
<dbReference type="RefSeq" id="WP_186769502.1">
    <property type="nucleotide sequence ID" value="NZ_JACOMF010000004.1"/>
</dbReference>
<dbReference type="Pfam" id="PF00107">
    <property type="entry name" value="ADH_zinc_N"/>
    <property type="match status" value="1"/>
</dbReference>
<reference evidence="2" key="1">
    <citation type="submission" date="2020-08" db="EMBL/GenBank/DDBJ databases">
        <authorList>
            <person name="Hu Y."/>
            <person name="Nguyen S.V."/>
            <person name="Li F."/>
            <person name="Fanning S."/>
        </authorList>
    </citation>
    <scope>NUCLEOTIDE SEQUENCE</scope>
    <source>
        <strain evidence="2">SYSU D8009</strain>
    </source>
</reference>
<dbReference type="Gene3D" id="3.40.50.720">
    <property type="entry name" value="NAD(P)-binding Rossmann-like Domain"/>
    <property type="match status" value="1"/>
</dbReference>
<evidence type="ECO:0000259" key="1">
    <source>
        <dbReference type="SMART" id="SM00829"/>
    </source>
</evidence>
<dbReference type="SMART" id="SM00829">
    <property type="entry name" value="PKS_ER"/>
    <property type="match status" value="1"/>
</dbReference>
<sequence>MRALVCESWRDFDALELKDIPPPPLRPGGVRIKVAAAGVSFATGLVVAGKYQRKPPLPFTPGTEVVGTVLETAPDVADPLPPGTRVFAVLDWGGMAEEAVADAIHVVAIPDDLPLAPAVALPISYPTAAAALLWRARLAPGQWVLVQGAAAGVGLAGVEVARALGLRVIARCGAAKRGVPLSRGADLVLDSAGPFKEAVLAATGGAGVGAVLDTLGGPVFDESLRCLGDGGTLVTIGFAAGGIPQLPLNLLLLKNIGVAGLNWGAYVGWSPGDNRQLHAPRARAIWAQLVSWWAAGALRPEVHASFPLDEFRAAMAEVTSRRAAGRVVLLPGGA</sequence>
<name>A0A9X0QXJ4_9PROT</name>
<dbReference type="CDD" id="cd08241">
    <property type="entry name" value="QOR1"/>
    <property type="match status" value="1"/>
</dbReference>
<gene>
    <name evidence="2" type="ORF">H7965_05290</name>
</gene>
<dbReference type="PANTHER" id="PTHR43677:SF4">
    <property type="entry name" value="QUINONE OXIDOREDUCTASE-LIKE PROTEIN 2"/>
    <property type="match status" value="1"/>
</dbReference>
<proteinExistence type="predicted"/>
<dbReference type="EMBL" id="JACOMF010000004">
    <property type="protein sequence ID" value="MBC4014733.1"/>
    <property type="molecule type" value="Genomic_DNA"/>
</dbReference>
<dbReference type="GO" id="GO:0016491">
    <property type="term" value="F:oxidoreductase activity"/>
    <property type="evidence" value="ECO:0007669"/>
    <property type="project" value="InterPro"/>
</dbReference>